<dbReference type="Proteomes" id="UP000018538">
    <property type="component" value="Unassembled WGS sequence"/>
</dbReference>
<gene>
    <name evidence="2" type="ORF">YYC_03026</name>
</gene>
<accession>V7PJ71</accession>
<evidence type="ECO:0000256" key="1">
    <source>
        <dbReference type="SAM" id="Phobius"/>
    </source>
</evidence>
<feature type="transmembrane region" description="Helical" evidence="1">
    <location>
        <begin position="697"/>
        <end position="716"/>
    </location>
</feature>
<reference evidence="2 3" key="1">
    <citation type="submission" date="2013-11" db="EMBL/GenBank/DDBJ databases">
        <title>The Genome Sequence of Plasmodium yoelii 17X.</title>
        <authorList>
            <consortium name="The Broad Institute Genomics Platform"/>
            <consortium name="The Broad Institute Genome Sequencing Center for Infectious Disease"/>
            <person name="Neafsey D."/>
            <person name="Adams J."/>
            <person name="Walker B."/>
            <person name="Young S.K."/>
            <person name="Zeng Q."/>
            <person name="Gargeya S."/>
            <person name="Fitzgerald M."/>
            <person name="Haas B."/>
            <person name="Abouelleil A."/>
            <person name="Alvarado L."/>
            <person name="Chapman S.B."/>
            <person name="Gainer-Dewar J."/>
            <person name="Goldberg J."/>
            <person name="Griggs A."/>
            <person name="Gujja S."/>
            <person name="Hansen M."/>
            <person name="Howarth C."/>
            <person name="Imamovic A."/>
            <person name="Ireland A."/>
            <person name="Larimer J."/>
            <person name="McCowan C."/>
            <person name="Murphy C."/>
            <person name="Pearson M."/>
            <person name="Poon T.W."/>
            <person name="Priest M."/>
            <person name="Roberts A."/>
            <person name="Saif S."/>
            <person name="Shea T."/>
            <person name="Sykes S."/>
            <person name="Wortman J."/>
            <person name="Nusbaum C."/>
            <person name="Birren B."/>
        </authorList>
    </citation>
    <scope>NUCLEOTIDE SEQUENCE [LARGE SCALE GENOMIC DNA]</scope>
    <source>
        <strain evidence="2 3">17X</strain>
    </source>
</reference>
<keyword evidence="1" id="KW-0812">Transmembrane</keyword>
<evidence type="ECO:0000313" key="2">
    <source>
        <dbReference type="EMBL" id="ETB59581.1"/>
    </source>
</evidence>
<evidence type="ECO:0000313" key="3">
    <source>
        <dbReference type="Proteomes" id="UP000018538"/>
    </source>
</evidence>
<sequence>MSTVEDKMDINQNNVDLCKYYKNNSTNNSDALKYDNYFFRDFKKTFLNCYIKKDNYCKIILSDESNLQYVKWMINLMNYNKYKKEILLQVLLDIQKICNIISLFFIKIYIHIYIYLYALRRLYLSAFCFILKYLIKKYKCTILNKIGDINKIIKLSNIKKVKGIDKNVSNIILTHEIKCSPYYDWYKIETNDKFEQNGKTHYYSSLIYPKLYTGILLVPTNNHYFVLNKNVDIKNSSKKLLILLMNNMVNYCQIDYIENVYVCNQINNKKYFNKCEKSNNNKKNSTIIVCISKTNRNFIIVAYNINKKNYPCVKNICGFIEKQRRCYNTPSYYKNMRDKIYINDNNNNNISFSHIKYYLKLDTKIKKEKKIKNSLFDFRENENQSSYIIYKIPNNLCKKREISKMYNIKCNILYVYYFFGTRQKNIVSEILYYSSCKNLTKGIYYEDFHLLFFLIKKLYIFRKPLLVICLNNFEVINFFISDSINVIYCYKIFIKKYILSKKYNIISKRDVMITYYYIQFNLSKERNIYHTKINHILLNMLNGWICKKYVIKFCIEDCMKICAERYIIITFLKLYAKYFRTFINRNFDFSGLLNCNINFINISNDNNINGIVNNNSDNNNSINFHRSTNYSISILRKKRGKNRHLHNLQKYVYFIIFYNIVLHVKNKPIKKINILFSEKDSLYVIKKLSNYVKKKKIFILYYIYNNIDIFFIRVNFKSNIRRNIFFKIIIKYI</sequence>
<organism evidence="2 3">
    <name type="scientific">Plasmodium yoelii 17X</name>
    <dbReference type="NCBI Taxonomy" id="1323249"/>
    <lineage>
        <taxon>Eukaryota</taxon>
        <taxon>Sar</taxon>
        <taxon>Alveolata</taxon>
        <taxon>Apicomplexa</taxon>
        <taxon>Aconoidasida</taxon>
        <taxon>Haemosporida</taxon>
        <taxon>Plasmodiidae</taxon>
        <taxon>Plasmodium</taxon>
        <taxon>Plasmodium (Vinckeia)</taxon>
    </lineage>
</organism>
<protein>
    <submittedName>
        <fullName evidence="2">Uncharacterized protein</fullName>
    </submittedName>
</protein>
<dbReference type="EMBL" id="KI635766">
    <property type="protein sequence ID" value="ETB59581.1"/>
    <property type="molecule type" value="Genomic_DNA"/>
</dbReference>
<keyword evidence="1" id="KW-0472">Membrane</keyword>
<keyword evidence="3" id="KW-1185">Reference proteome</keyword>
<dbReference type="AlphaFoldDB" id="V7PJ71"/>
<proteinExistence type="predicted"/>
<keyword evidence="1" id="KW-1133">Transmembrane helix</keyword>
<feature type="non-terminal residue" evidence="2">
    <location>
        <position position="733"/>
    </location>
</feature>
<name>V7PJ71_PLAYE</name>